<dbReference type="InterPro" id="IPR003593">
    <property type="entry name" value="AAA+_ATPase"/>
</dbReference>
<dbReference type="EMBL" id="PFSC01000083">
    <property type="protein sequence ID" value="PJC32537.1"/>
    <property type="molecule type" value="Genomic_DNA"/>
</dbReference>
<dbReference type="InterPro" id="IPR050763">
    <property type="entry name" value="ABC_transporter_ATP-binding"/>
</dbReference>
<evidence type="ECO:0000259" key="5">
    <source>
        <dbReference type="PROSITE" id="PS50893"/>
    </source>
</evidence>
<dbReference type="Pfam" id="PF00005">
    <property type="entry name" value="ABC_tran"/>
    <property type="match status" value="1"/>
</dbReference>
<dbReference type="PANTHER" id="PTHR42711">
    <property type="entry name" value="ABC TRANSPORTER ATP-BINDING PROTEIN"/>
    <property type="match status" value="1"/>
</dbReference>
<dbReference type="GO" id="GO:0016887">
    <property type="term" value="F:ATP hydrolysis activity"/>
    <property type="evidence" value="ECO:0007669"/>
    <property type="project" value="InterPro"/>
</dbReference>
<dbReference type="SMART" id="SM00382">
    <property type="entry name" value="AAA"/>
    <property type="match status" value="1"/>
</dbReference>
<accession>A0A2M8EZU2</accession>
<reference evidence="7" key="1">
    <citation type="submission" date="2017-09" db="EMBL/GenBank/DDBJ databases">
        <title>Depth-based differentiation of microbial function through sediment-hosted aquifers and enrichment of novel symbionts in the deep terrestrial subsurface.</title>
        <authorList>
            <person name="Probst A.J."/>
            <person name="Ladd B."/>
            <person name="Jarett J.K."/>
            <person name="Geller-Mcgrath D.E."/>
            <person name="Sieber C.M.K."/>
            <person name="Emerson J.B."/>
            <person name="Anantharaman K."/>
            <person name="Thomas B.C."/>
            <person name="Malmstrom R."/>
            <person name="Stieglmeier M."/>
            <person name="Klingl A."/>
            <person name="Woyke T."/>
            <person name="Ryan C.M."/>
            <person name="Banfield J.F."/>
        </authorList>
    </citation>
    <scope>NUCLEOTIDE SEQUENCE [LARGE SCALE GENOMIC DNA]</scope>
</reference>
<feature type="domain" description="ABC transporter" evidence="5">
    <location>
        <begin position="24"/>
        <end position="253"/>
    </location>
</feature>
<protein>
    <recommendedName>
        <fullName evidence="5">ABC transporter domain-containing protein</fullName>
    </recommendedName>
</protein>
<keyword evidence="4" id="KW-0067">ATP-binding</keyword>
<keyword evidence="2" id="KW-0813">Transport</keyword>
<dbReference type="GO" id="GO:0005524">
    <property type="term" value="F:ATP binding"/>
    <property type="evidence" value="ECO:0007669"/>
    <property type="project" value="UniProtKB-KW"/>
</dbReference>
<evidence type="ECO:0000313" key="7">
    <source>
        <dbReference type="Proteomes" id="UP000231383"/>
    </source>
</evidence>
<proteinExistence type="inferred from homology"/>
<keyword evidence="3" id="KW-0547">Nucleotide-binding</keyword>
<comment type="similarity">
    <text evidence="1">Belongs to the ABC transporter superfamily.</text>
</comment>
<dbReference type="AlphaFoldDB" id="A0A2M8EZU2"/>
<dbReference type="InterPro" id="IPR017871">
    <property type="entry name" value="ABC_transporter-like_CS"/>
</dbReference>
<evidence type="ECO:0000256" key="4">
    <source>
        <dbReference type="ARBA" id="ARBA00022840"/>
    </source>
</evidence>
<evidence type="ECO:0000256" key="3">
    <source>
        <dbReference type="ARBA" id="ARBA00022741"/>
    </source>
</evidence>
<dbReference type="InterPro" id="IPR003439">
    <property type="entry name" value="ABC_transporter-like_ATP-bd"/>
</dbReference>
<gene>
    <name evidence="6" type="ORF">CO051_03030</name>
</gene>
<dbReference type="PROSITE" id="PS00211">
    <property type="entry name" value="ABC_TRANSPORTER_1"/>
    <property type="match status" value="1"/>
</dbReference>
<dbReference type="InterPro" id="IPR027417">
    <property type="entry name" value="P-loop_NTPase"/>
</dbReference>
<dbReference type="PROSITE" id="PS50893">
    <property type="entry name" value="ABC_TRANSPORTER_2"/>
    <property type="match status" value="1"/>
</dbReference>
<dbReference type="Proteomes" id="UP000231383">
    <property type="component" value="Unassembled WGS sequence"/>
</dbReference>
<dbReference type="CDD" id="cd03230">
    <property type="entry name" value="ABC_DR_subfamily_A"/>
    <property type="match status" value="1"/>
</dbReference>
<sequence>MYYTNSKNVNYSCTNCYNNLMSALQVQNLTKKFKKFVAVDDISFDLKEGEILGLLGPNGAGKTTTIQMLLGALTPTSGTVSYFGKDLAKHRTEILEKVNFSSTYTNLPWLLTVRENLTYTAFLYNIHDRKDKIDEMIMQFRLKKLENQILNDLSAGQLTRVNLAKAFINNPQVLLLDEPTASLDPETAHFVREYILSQRSKNNISIIFTSHNMFEVEEICDRVLIIKEGKILADDIPTNLAKTIKSTTVSFYFEEENKELFIDYCVEKNILHNLTRNKIAVQIPEEDIPKFLGGMMQRNIHFLEISIDKPTLQDYFIQMAQTGQETHDKFETMI</sequence>
<comment type="caution">
    <text evidence="6">The sequence shown here is derived from an EMBL/GenBank/DDBJ whole genome shotgun (WGS) entry which is preliminary data.</text>
</comment>
<name>A0A2M8EZU2_9BACT</name>
<dbReference type="PANTHER" id="PTHR42711:SF5">
    <property type="entry name" value="ABC TRANSPORTER ATP-BINDING PROTEIN NATA"/>
    <property type="match status" value="1"/>
</dbReference>
<dbReference type="SUPFAM" id="SSF52540">
    <property type="entry name" value="P-loop containing nucleoside triphosphate hydrolases"/>
    <property type="match status" value="1"/>
</dbReference>
<evidence type="ECO:0000256" key="2">
    <source>
        <dbReference type="ARBA" id="ARBA00022448"/>
    </source>
</evidence>
<evidence type="ECO:0000313" key="6">
    <source>
        <dbReference type="EMBL" id="PJC32537.1"/>
    </source>
</evidence>
<organism evidence="6 7">
    <name type="scientific">Candidatus Roizmanbacteria bacterium CG_4_9_14_0_2_um_filter_39_13</name>
    <dbReference type="NCBI Taxonomy" id="1974839"/>
    <lineage>
        <taxon>Bacteria</taxon>
        <taxon>Candidatus Roizmaniibacteriota</taxon>
    </lineage>
</organism>
<evidence type="ECO:0000256" key="1">
    <source>
        <dbReference type="ARBA" id="ARBA00005417"/>
    </source>
</evidence>
<dbReference type="Gene3D" id="3.40.50.300">
    <property type="entry name" value="P-loop containing nucleotide triphosphate hydrolases"/>
    <property type="match status" value="1"/>
</dbReference>